<name>A0A3D9C5K1_9FLAO</name>
<accession>A0A3D9C5K1</accession>
<comment type="caution">
    <text evidence="1">The sequence shown here is derived from an EMBL/GenBank/DDBJ whole genome shotgun (WGS) entry which is preliminary data.</text>
</comment>
<sequence>MRNKETRKRLINSTGQVEVTFRLLSDNRQIDELNRGIYQLLDKLVDTEVRVLFERYPRLIQKYSIKQLLSGKANIPNTNSQCLKIAGLLTCLQFLISSFPEFVDQSGHLIPLKEIENSDFYQAENYMIASISMDDYLEEIFLTILSVTGEEYYQKFTGKIGNINFTLDDILKLENDVELQEHIDLMMWFALVRILLESLYFYFNLENHNTKNPSL</sequence>
<dbReference type="AlphaFoldDB" id="A0A3D9C5K1"/>
<proteinExistence type="predicted"/>
<evidence type="ECO:0000313" key="2">
    <source>
        <dbReference type="Proteomes" id="UP000256686"/>
    </source>
</evidence>
<organism evidence="1 2">
    <name type="scientific">Chryseobacterium pennae</name>
    <dbReference type="NCBI Taxonomy" id="2258962"/>
    <lineage>
        <taxon>Bacteria</taxon>
        <taxon>Pseudomonadati</taxon>
        <taxon>Bacteroidota</taxon>
        <taxon>Flavobacteriia</taxon>
        <taxon>Flavobacteriales</taxon>
        <taxon>Weeksellaceae</taxon>
        <taxon>Chryseobacterium group</taxon>
        <taxon>Chryseobacterium</taxon>
    </lineage>
</organism>
<keyword evidence="2" id="KW-1185">Reference proteome</keyword>
<dbReference type="Proteomes" id="UP000256686">
    <property type="component" value="Unassembled WGS sequence"/>
</dbReference>
<dbReference type="RefSeq" id="WP_115972245.1">
    <property type="nucleotide sequence ID" value="NZ_QNVT01000020.1"/>
</dbReference>
<evidence type="ECO:0000313" key="1">
    <source>
        <dbReference type="EMBL" id="REC60812.1"/>
    </source>
</evidence>
<gene>
    <name evidence="1" type="ORF">DRF65_18570</name>
</gene>
<reference evidence="2" key="1">
    <citation type="submission" date="2018-06" db="EMBL/GenBank/DDBJ databases">
        <authorList>
            <person name="Lum Nde A."/>
            <person name="Hugo C."/>
        </authorList>
    </citation>
    <scope>NUCLEOTIDE SEQUENCE [LARGE SCALE GENOMIC DNA]</scope>
    <source>
        <strain evidence="2">1_F178</strain>
    </source>
</reference>
<dbReference type="EMBL" id="QNVT01000020">
    <property type="protein sequence ID" value="REC60812.1"/>
    <property type="molecule type" value="Genomic_DNA"/>
</dbReference>
<protein>
    <submittedName>
        <fullName evidence="1">Uncharacterized protein</fullName>
    </submittedName>
</protein>